<dbReference type="EMBL" id="JAGPYM010000010">
    <property type="protein sequence ID" value="KAH6889930.1"/>
    <property type="molecule type" value="Genomic_DNA"/>
</dbReference>
<comment type="caution">
    <text evidence="2">The sequence shown here is derived from an EMBL/GenBank/DDBJ whole genome shotgun (WGS) entry which is preliminary data.</text>
</comment>
<evidence type="ECO:0000313" key="3">
    <source>
        <dbReference type="Proteomes" id="UP000777438"/>
    </source>
</evidence>
<dbReference type="AlphaFoldDB" id="A0A9P8W5D3"/>
<name>A0A9P8W5D3_9HYPO</name>
<accession>A0A9P8W5D3</accession>
<sequence>MDNVTFYPPQLETRRTPKPSQSPDPVSLVKTFLKGFPKGEADWDHEAPQDQEGIDKLHDELTLSKVPCEQRAKMNSMELLQKFAEEHTSLLQGKKSQIHCLVFTALGIVAIDFGCKPRMIDQMAALHMGTEESAIRAMRLGVKKWNKTSKTLRDSWLPRADELPLRRECMILTVKKFSDEAIGILGRMAIVDDGRNAILDDIKVYLPRKQLSSFSLSLPNILHELHGKALSGKEVRYVTQLRVNDAADLQVCMTLIAFSPIRIATYPPQRTHQPATT</sequence>
<feature type="region of interest" description="Disordered" evidence="1">
    <location>
        <begin position="1"/>
        <end position="25"/>
    </location>
</feature>
<evidence type="ECO:0000313" key="2">
    <source>
        <dbReference type="EMBL" id="KAH6889930.1"/>
    </source>
</evidence>
<protein>
    <submittedName>
        <fullName evidence="2">Uncharacterized protein</fullName>
    </submittedName>
</protein>
<proteinExistence type="predicted"/>
<keyword evidence="3" id="KW-1185">Reference proteome</keyword>
<dbReference type="Proteomes" id="UP000777438">
    <property type="component" value="Unassembled WGS sequence"/>
</dbReference>
<organism evidence="2 3">
    <name type="scientific">Thelonectria olida</name>
    <dbReference type="NCBI Taxonomy" id="1576542"/>
    <lineage>
        <taxon>Eukaryota</taxon>
        <taxon>Fungi</taxon>
        <taxon>Dikarya</taxon>
        <taxon>Ascomycota</taxon>
        <taxon>Pezizomycotina</taxon>
        <taxon>Sordariomycetes</taxon>
        <taxon>Hypocreomycetidae</taxon>
        <taxon>Hypocreales</taxon>
        <taxon>Nectriaceae</taxon>
        <taxon>Thelonectria</taxon>
    </lineage>
</organism>
<gene>
    <name evidence="2" type="ORF">B0T10DRAFT_403904</name>
</gene>
<evidence type="ECO:0000256" key="1">
    <source>
        <dbReference type="SAM" id="MobiDB-lite"/>
    </source>
</evidence>
<reference evidence="2 3" key="1">
    <citation type="journal article" date="2021" name="Nat. Commun.">
        <title>Genetic determinants of endophytism in the Arabidopsis root mycobiome.</title>
        <authorList>
            <person name="Mesny F."/>
            <person name="Miyauchi S."/>
            <person name="Thiergart T."/>
            <person name="Pickel B."/>
            <person name="Atanasova L."/>
            <person name="Karlsson M."/>
            <person name="Huettel B."/>
            <person name="Barry K.W."/>
            <person name="Haridas S."/>
            <person name="Chen C."/>
            <person name="Bauer D."/>
            <person name="Andreopoulos W."/>
            <person name="Pangilinan J."/>
            <person name="LaButti K."/>
            <person name="Riley R."/>
            <person name="Lipzen A."/>
            <person name="Clum A."/>
            <person name="Drula E."/>
            <person name="Henrissat B."/>
            <person name="Kohler A."/>
            <person name="Grigoriev I.V."/>
            <person name="Martin F.M."/>
            <person name="Hacquard S."/>
        </authorList>
    </citation>
    <scope>NUCLEOTIDE SEQUENCE [LARGE SCALE GENOMIC DNA]</scope>
    <source>
        <strain evidence="2 3">MPI-CAGE-CH-0241</strain>
    </source>
</reference>
<dbReference type="OrthoDB" id="5065152at2759"/>